<sequence>MLLINGTATLRCKNFLRQALAQTLERYGHTPTPYIFETTSRENLAYRLYAIESAISDTLSLWCDQETCKHTLRLISLVQAIGRQSGLPDTDLVILRLSALLHDIGKVAIPSEILQKHGSLNEEERRLIRLHPQIGWDILEGNGELFEHIAPIVVAHHEAWDGSGYPFGLSGETIPYFARILTVADSYDAMVSYRVYGKPLPILSACQELVNCAGHQYDPQIVGAFLEMLIGERSIQLHSCFSSRRNLATGELEQVGEEYARLLLQSAGCVRVSA</sequence>
<dbReference type="EMBL" id="BIFQ01000001">
    <property type="protein sequence ID" value="GCE06318.1"/>
    <property type="molecule type" value="Genomic_DNA"/>
</dbReference>
<dbReference type="SUPFAM" id="SSF109604">
    <property type="entry name" value="HD-domain/PDEase-like"/>
    <property type="match status" value="1"/>
</dbReference>
<feature type="domain" description="HD-GYP" evidence="2">
    <location>
        <begin position="45"/>
        <end position="241"/>
    </location>
</feature>
<dbReference type="PROSITE" id="PS51831">
    <property type="entry name" value="HD"/>
    <property type="match status" value="1"/>
</dbReference>
<dbReference type="SMART" id="SM00471">
    <property type="entry name" value="HDc"/>
    <property type="match status" value="1"/>
</dbReference>
<accession>A0A401ZHT9</accession>
<dbReference type="CDD" id="cd00077">
    <property type="entry name" value="HDc"/>
    <property type="match status" value="1"/>
</dbReference>
<evidence type="ECO:0000259" key="1">
    <source>
        <dbReference type="PROSITE" id="PS51831"/>
    </source>
</evidence>
<comment type="caution">
    <text evidence="3">The sequence shown here is derived from an EMBL/GenBank/DDBJ whole genome shotgun (WGS) entry which is preliminary data.</text>
</comment>
<evidence type="ECO:0000313" key="3">
    <source>
        <dbReference type="EMBL" id="GCE06318.1"/>
    </source>
</evidence>
<protein>
    <submittedName>
        <fullName evidence="3">Uncharacterized protein</fullName>
    </submittedName>
</protein>
<dbReference type="PANTHER" id="PTHR43155">
    <property type="entry name" value="CYCLIC DI-GMP PHOSPHODIESTERASE PA4108-RELATED"/>
    <property type="match status" value="1"/>
</dbReference>
<name>A0A401ZHT9_9CHLR</name>
<dbReference type="InterPro" id="IPR037522">
    <property type="entry name" value="HD_GYP_dom"/>
</dbReference>
<gene>
    <name evidence="3" type="ORF">KDAU_36470</name>
</gene>
<organism evidence="3 4">
    <name type="scientific">Dictyobacter aurantiacus</name>
    <dbReference type="NCBI Taxonomy" id="1936993"/>
    <lineage>
        <taxon>Bacteria</taxon>
        <taxon>Bacillati</taxon>
        <taxon>Chloroflexota</taxon>
        <taxon>Ktedonobacteria</taxon>
        <taxon>Ktedonobacterales</taxon>
        <taxon>Dictyobacteraceae</taxon>
        <taxon>Dictyobacter</taxon>
    </lineage>
</organism>
<dbReference type="InterPro" id="IPR006674">
    <property type="entry name" value="HD_domain"/>
</dbReference>
<evidence type="ECO:0000259" key="2">
    <source>
        <dbReference type="PROSITE" id="PS51832"/>
    </source>
</evidence>
<reference evidence="4" key="1">
    <citation type="submission" date="2018-12" db="EMBL/GenBank/DDBJ databases">
        <title>Tengunoibacter tsumagoiensis gen. nov., sp. nov., Dictyobacter kobayashii sp. nov., D. alpinus sp. nov., and D. joshuensis sp. nov. and description of Dictyobacteraceae fam. nov. within the order Ktedonobacterales isolated from Tengu-no-mugimeshi.</title>
        <authorList>
            <person name="Wang C.M."/>
            <person name="Zheng Y."/>
            <person name="Sakai Y."/>
            <person name="Toyoda A."/>
            <person name="Minakuchi Y."/>
            <person name="Abe K."/>
            <person name="Yokota A."/>
            <person name="Yabe S."/>
        </authorList>
    </citation>
    <scope>NUCLEOTIDE SEQUENCE [LARGE SCALE GENOMIC DNA]</scope>
    <source>
        <strain evidence="4">S-27</strain>
    </source>
</reference>
<feature type="domain" description="HD" evidence="1">
    <location>
        <begin position="67"/>
        <end position="190"/>
    </location>
</feature>
<evidence type="ECO:0000313" key="4">
    <source>
        <dbReference type="Proteomes" id="UP000287224"/>
    </source>
</evidence>
<dbReference type="OrthoDB" id="9804863at2"/>
<dbReference type="PROSITE" id="PS51832">
    <property type="entry name" value="HD_GYP"/>
    <property type="match status" value="1"/>
</dbReference>
<dbReference type="Gene3D" id="1.10.3210.10">
    <property type="entry name" value="Hypothetical protein af1432"/>
    <property type="match status" value="1"/>
</dbReference>
<dbReference type="InterPro" id="IPR006675">
    <property type="entry name" value="HDIG_dom"/>
</dbReference>
<dbReference type="Pfam" id="PF13487">
    <property type="entry name" value="HD_5"/>
    <property type="match status" value="1"/>
</dbReference>
<keyword evidence="4" id="KW-1185">Reference proteome</keyword>
<dbReference type="Proteomes" id="UP000287224">
    <property type="component" value="Unassembled WGS sequence"/>
</dbReference>
<dbReference type="AlphaFoldDB" id="A0A401ZHT9"/>
<dbReference type="RefSeq" id="WP_126597275.1">
    <property type="nucleotide sequence ID" value="NZ_BIFQ01000001.1"/>
</dbReference>
<dbReference type="PANTHER" id="PTHR43155:SF2">
    <property type="entry name" value="CYCLIC DI-GMP PHOSPHODIESTERASE PA4108"/>
    <property type="match status" value="1"/>
</dbReference>
<dbReference type="InterPro" id="IPR003607">
    <property type="entry name" value="HD/PDEase_dom"/>
</dbReference>
<proteinExistence type="predicted"/>
<dbReference type="NCBIfam" id="TIGR00277">
    <property type="entry name" value="HDIG"/>
    <property type="match status" value="1"/>
</dbReference>